<evidence type="ECO:0008006" key="3">
    <source>
        <dbReference type="Google" id="ProtNLM"/>
    </source>
</evidence>
<name>A0A1H6DVZ3_9GAMM</name>
<accession>A0A1H6DVZ3</accession>
<dbReference type="OrthoDB" id="6912309at2"/>
<sequence length="67" mass="7373">MNRIFAIGTLTEIPDPAPLGSLQDAYELLAQRFPQIRHSAVFESDAVAVDESTVRYTIPLPVMKTNG</sequence>
<dbReference type="EMBL" id="FNVQ01000012">
    <property type="protein sequence ID" value="SEG89431.1"/>
    <property type="molecule type" value="Genomic_DNA"/>
</dbReference>
<dbReference type="AlphaFoldDB" id="A0A1H6DVZ3"/>
<dbReference type="RefSeq" id="WP_104006002.1">
    <property type="nucleotide sequence ID" value="NZ_FNVQ01000012.1"/>
</dbReference>
<dbReference type="Proteomes" id="UP000236745">
    <property type="component" value="Unassembled WGS sequence"/>
</dbReference>
<reference evidence="1 2" key="1">
    <citation type="submission" date="2016-10" db="EMBL/GenBank/DDBJ databases">
        <authorList>
            <person name="de Groot N.N."/>
        </authorList>
    </citation>
    <scope>NUCLEOTIDE SEQUENCE [LARGE SCALE GENOMIC DNA]</scope>
    <source>
        <strain evidence="1 2">DSM 22012</strain>
    </source>
</reference>
<gene>
    <name evidence="1" type="ORF">SAMN05444390_11218</name>
</gene>
<evidence type="ECO:0000313" key="2">
    <source>
        <dbReference type="Proteomes" id="UP000236745"/>
    </source>
</evidence>
<organism evidence="1 2">
    <name type="scientific">Marinobacterium lutimaris</name>
    <dbReference type="NCBI Taxonomy" id="568106"/>
    <lineage>
        <taxon>Bacteria</taxon>
        <taxon>Pseudomonadati</taxon>
        <taxon>Pseudomonadota</taxon>
        <taxon>Gammaproteobacteria</taxon>
        <taxon>Oceanospirillales</taxon>
        <taxon>Oceanospirillaceae</taxon>
        <taxon>Marinobacterium</taxon>
    </lineage>
</organism>
<proteinExistence type="predicted"/>
<protein>
    <recommendedName>
        <fullName evidence="3">PRTRC system protein C</fullName>
    </recommendedName>
</protein>
<evidence type="ECO:0000313" key="1">
    <source>
        <dbReference type="EMBL" id="SEG89431.1"/>
    </source>
</evidence>
<keyword evidence="2" id="KW-1185">Reference proteome</keyword>